<accession>A0A0F9GNR5</accession>
<feature type="non-terminal residue" evidence="1">
    <location>
        <position position="1"/>
    </location>
</feature>
<dbReference type="EMBL" id="LAZR01017414">
    <property type="protein sequence ID" value="KKM00520.1"/>
    <property type="molecule type" value="Genomic_DNA"/>
</dbReference>
<gene>
    <name evidence="1" type="ORF">LCGC14_1803590</name>
</gene>
<proteinExistence type="predicted"/>
<sequence length="287" mass="31957">TNTEGSRSPYSGVEFKDGLAAVGLSNILFYDGFKIKRIELPHGRDILTEFNDAKIRSVFGYNQREQDERHLLFTFADSSGSTMNRLLDYNVNENNFTKHKSEQSFFVNCLGGFNGQKVPSWVELDDVIGSDGDLVSDIDVDSRAVLGDPTPFTLIGCRNSQVYKWNDGEFDGTDNDSGKIEIKALSSRLNPFVKNGRKAALEKVEIYVDNDSNASFTASLFKNTSSSAYRTKVISANLSNDKDFVTIFADGAIGKFHRLQISHTEKGNTPRIHAFIFYMQPAGRLTA</sequence>
<protein>
    <submittedName>
        <fullName evidence="1">Uncharacterized protein</fullName>
    </submittedName>
</protein>
<name>A0A0F9GNR5_9ZZZZ</name>
<organism evidence="1">
    <name type="scientific">marine sediment metagenome</name>
    <dbReference type="NCBI Taxonomy" id="412755"/>
    <lineage>
        <taxon>unclassified sequences</taxon>
        <taxon>metagenomes</taxon>
        <taxon>ecological metagenomes</taxon>
    </lineage>
</organism>
<evidence type="ECO:0000313" key="1">
    <source>
        <dbReference type="EMBL" id="KKM00520.1"/>
    </source>
</evidence>
<comment type="caution">
    <text evidence="1">The sequence shown here is derived from an EMBL/GenBank/DDBJ whole genome shotgun (WGS) entry which is preliminary data.</text>
</comment>
<dbReference type="AlphaFoldDB" id="A0A0F9GNR5"/>
<reference evidence="1" key="1">
    <citation type="journal article" date="2015" name="Nature">
        <title>Complex archaea that bridge the gap between prokaryotes and eukaryotes.</title>
        <authorList>
            <person name="Spang A."/>
            <person name="Saw J.H."/>
            <person name="Jorgensen S.L."/>
            <person name="Zaremba-Niedzwiedzka K."/>
            <person name="Martijn J."/>
            <person name="Lind A.E."/>
            <person name="van Eijk R."/>
            <person name="Schleper C."/>
            <person name="Guy L."/>
            <person name="Ettema T.J."/>
        </authorList>
    </citation>
    <scope>NUCLEOTIDE SEQUENCE</scope>
</reference>